<dbReference type="PANTHER" id="PTHR39289:SF1">
    <property type="entry name" value="L-ECTOINE SYNTHASE"/>
    <property type="match status" value="1"/>
</dbReference>
<comment type="similarity">
    <text evidence="2">Belongs to the ectoine synthase family.</text>
</comment>
<dbReference type="GO" id="GO:0019491">
    <property type="term" value="P:ectoine biosynthetic process"/>
    <property type="evidence" value="ECO:0007669"/>
    <property type="project" value="UniProtKB-UniPathway"/>
</dbReference>
<dbReference type="Proteomes" id="UP000199628">
    <property type="component" value="Unassembled WGS sequence"/>
</dbReference>
<dbReference type="Gene3D" id="2.60.120.10">
    <property type="entry name" value="Jelly Rolls"/>
    <property type="match status" value="1"/>
</dbReference>
<dbReference type="NCBIfam" id="NF009806">
    <property type="entry name" value="PRK13290.1"/>
    <property type="match status" value="1"/>
</dbReference>
<evidence type="ECO:0000313" key="8">
    <source>
        <dbReference type="EMBL" id="SDD83963.1"/>
    </source>
</evidence>
<dbReference type="InterPro" id="IPR010462">
    <property type="entry name" value="Ectoine_synth"/>
</dbReference>
<dbReference type="UniPathway" id="UPA00067">
    <property type="reaction ID" value="UER00123"/>
</dbReference>
<comment type="pathway">
    <text evidence="1">Amine and polyamine biosynthesis; ectoine biosynthesis; L-ectoine from L-aspartate 4-semialdehyde: step 3/3.</text>
</comment>
<reference evidence="9" key="1">
    <citation type="submission" date="2016-10" db="EMBL/GenBank/DDBJ databases">
        <authorList>
            <person name="Varghese N."/>
            <person name="Submissions S."/>
        </authorList>
    </citation>
    <scope>NUCLEOTIDE SEQUENCE [LARGE SCALE GENOMIC DNA]</scope>
    <source>
        <strain evidence="9">CGMCC 1.9108</strain>
    </source>
</reference>
<protein>
    <recommendedName>
        <fullName evidence="4">L-ectoine synthase</fullName>
        <ecNumber evidence="3">4.2.1.108</ecNumber>
    </recommendedName>
    <alternativeName>
        <fullName evidence="6">N-acetyldiaminobutyrate dehydratase</fullName>
    </alternativeName>
</protein>
<dbReference type="InterPro" id="IPR014710">
    <property type="entry name" value="RmlC-like_jellyroll"/>
</dbReference>
<dbReference type="SUPFAM" id="SSF51182">
    <property type="entry name" value="RmlC-like cupins"/>
    <property type="match status" value="1"/>
</dbReference>
<evidence type="ECO:0000256" key="5">
    <source>
        <dbReference type="ARBA" id="ARBA00023239"/>
    </source>
</evidence>
<gene>
    <name evidence="8" type="ORF">SAMN04488239_1113</name>
</gene>
<dbReference type="CDD" id="cd06978">
    <property type="entry name" value="cupin_EctC"/>
    <property type="match status" value="1"/>
</dbReference>
<proteinExistence type="inferred from homology"/>
<dbReference type="OrthoDB" id="9801830at2"/>
<keyword evidence="9" id="KW-1185">Reference proteome</keyword>
<evidence type="ECO:0000256" key="6">
    <source>
        <dbReference type="ARBA" id="ARBA00033271"/>
    </source>
</evidence>
<name>A0A1G6Y204_9RHOB</name>
<evidence type="ECO:0000256" key="1">
    <source>
        <dbReference type="ARBA" id="ARBA00005181"/>
    </source>
</evidence>
<accession>A0A1G6Y204</accession>
<evidence type="ECO:0000256" key="2">
    <source>
        <dbReference type="ARBA" id="ARBA00009637"/>
    </source>
</evidence>
<organism evidence="8 9">
    <name type="scientific">Ruegeria marina</name>
    <dbReference type="NCBI Taxonomy" id="639004"/>
    <lineage>
        <taxon>Bacteria</taxon>
        <taxon>Pseudomonadati</taxon>
        <taxon>Pseudomonadota</taxon>
        <taxon>Alphaproteobacteria</taxon>
        <taxon>Rhodobacterales</taxon>
        <taxon>Roseobacteraceae</taxon>
        <taxon>Ruegeria</taxon>
    </lineage>
</organism>
<dbReference type="GO" id="GO:0033990">
    <property type="term" value="F:ectoine synthase activity"/>
    <property type="evidence" value="ECO:0007669"/>
    <property type="project" value="UniProtKB-EC"/>
</dbReference>
<dbReference type="AlphaFoldDB" id="A0A1G6Y204"/>
<evidence type="ECO:0000313" key="9">
    <source>
        <dbReference type="Proteomes" id="UP000199628"/>
    </source>
</evidence>
<dbReference type="EC" id="4.2.1.108" evidence="3"/>
<evidence type="ECO:0000256" key="3">
    <source>
        <dbReference type="ARBA" id="ARBA00013192"/>
    </source>
</evidence>
<dbReference type="Pfam" id="PF06339">
    <property type="entry name" value="Ectoine_synth"/>
    <property type="match status" value="1"/>
</dbReference>
<dbReference type="STRING" id="639004.SAMN04488239_1113"/>
<dbReference type="RefSeq" id="WP_093033328.1">
    <property type="nucleotide sequence ID" value="NZ_FMZV01000011.1"/>
</dbReference>
<evidence type="ECO:0000256" key="7">
    <source>
        <dbReference type="ARBA" id="ARBA00048714"/>
    </source>
</evidence>
<sequence length="123" mass="13761">MIVKTLEDVLGTKGETHGAKRHSMRLLHAEDGMGVTVTDSILEAGFEMILWQKNHLEACYCLEGSGTVEELNSGKVHQIRPGTLYAMNNHDRHRIRITERTRVVCTFFPALTGTEVHDEDGSL</sequence>
<keyword evidence="5" id="KW-0456">Lyase</keyword>
<dbReference type="EMBL" id="FMZV01000011">
    <property type="protein sequence ID" value="SDD83963.1"/>
    <property type="molecule type" value="Genomic_DNA"/>
</dbReference>
<comment type="catalytic activity">
    <reaction evidence="7">
        <text>(2S)-4-acetamido-2-aminobutanoate = L-ectoine + H2O</text>
        <dbReference type="Rhea" id="RHEA:17281"/>
        <dbReference type="ChEBI" id="CHEBI:15377"/>
        <dbReference type="ChEBI" id="CHEBI:58515"/>
        <dbReference type="ChEBI" id="CHEBI:58929"/>
        <dbReference type="EC" id="4.2.1.108"/>
    </reaction>
</comment>
<dbReference type="InterPro" id="IPR011051">
    <property type="entry name" value="RmlC_Cupin_sf"/>
</dbReference>
<dbReference type="PANTHER" id="PTHR39289">
    <property type="match status" value="1"/>
</dbReference>
<evidence type="ECO:0000256" key="4">
    <source>
        <dbReference type="ARBA" id="ARBA00019707"/>
    </source>
</evidence>